<comment type="caution">
    <text evidence="7">The sequence shown here is derived from an EMBL/GenBank/DDBJ whole genome shotgun (WGS) entry which is preliminary data.</text>
</comment>
<evidence type="ECO:0000313" key="8">
    <source>
        <dbReference type="Proteomes" id="UP001168972"/>
    </source>
</evidence>
<evidence type="ECO:0000256" key="4">
    <source>
        <dbReference type="ARBA" id="ARBA00023136"/>
    </source>
</evidence>
<dbReference type="PROSITE" id="PS50244">
    <property type="entry name" value="S5A_REDUCTASE"/>
    <property type="match status" value="1"/>
</dbReference>
<feature type="domain" description="3-oxo-5-alpha-steroid 4-dehydrogenase C-terminal" evidence="6">
    <location>
        <begin position="60"/>
        <end position="117"/>
    </location>
</feature>
<dbReference type="GO" id="GO:0016020">
    <property type="term" value="C:membrane"/>
    <property type="evidence" value="ECO:0007669"/>
    <property type="project" value="UniProtKB-SubCell"/>
</dbReference>
<sequence>MPRRSPVTGIQLSSDAVRVIGDRTRLMENSLWRQIQQYVSLESLEDGTFHMLRNFFVGIVPYRRLFEYISAPLQFTEIMMYLMLTIVLREGSSFYYIFIWVLANQSARRRKKENQQYAQLQGSR</sequence>
<accession>A0AA39C7W8</accession>
<evidence type="ECO:0000256" key="1">
    <source>
        <dbReference type="ARBA" id="ARBA00004141"/>
    </source>
</evidence>
<gene>
    <name evidence="7" type="ORF">PV327_010973</name>
</gene>
<dbReference type="EMBL" id="JAQQBR010001846">
    <property type="protein sequence ID" value="KAK0159531.1"/>
    <property type="molecule type" value="Genomic_DNA"/>
</dbReference>
<evidence type="ECO:0000256" key="3">
    <source>
        <dbReference type="ARBA" id="ARBA00022989"/>
    </source>
</evidence>
<proteinExistence type="predicted"/>
<evidence type="ECO:0000256" key="5">
    <source>
        <dbReference type="SAM" id="Phobius"/>
    </source>
</evidence>
<evidence type="ECO:0000256" key="2">
    <source>
        <dbReference type="ARBA" id="ARBA00022692"/>
    </source>
</evidence>
<dbReference type="GO" id="GO:0006629">
    <property type="term" value="P:lipid metabolic process"/>
    <property type="evidence" value="ECO:0007669"/>
    <property type="project" value="InterPro"/>
</dbReference>
<dbReference type="Pfam" id="PF02544">
    <property type="entry name" value="Steroid_dh"/>
    <property type="match status" value="1"/>
</dbReference>
<dbReference type="AlphaFoldDB" id="A0AA39C7W8"/>
<reference evidence="7" key="2">
    <citation type="submission" date="2023-03" db="EMBL/GenBank/DDBJ databases">
        <authorList>
            <person name="Inwood S.N."/>
            <person name="Skelly J.G."/>
            <person name="Guhlin J."/>
            <person name="Harrop T.W.R."/>
            <person name="Goldson S.G."/>
            <person name="Dearden P.K."/>
        </authorList>
    </citation>
    <scope>NUCLEOTIDE SEQUENCE</scope>
    <source>
        <strain evidence="7">Lincoln</strain>
        <tissue evidence="7">Whole body</tissue>
    </source>
</reference>
<keyword evidence="2 5" id="KW-0812">Transmembrane</keyword>
<feature type="transmembrane region" description="Helical" evidence="5">
    <location>
        <begin position="78"/>
        <end position="103"/>
    </location>
</feature>
<dbReference type="GO" id="GO:0016627">
    <property type="term" value="F:oxidoreductase activity, acting on the CH-CH group of donors"/>
    <property type="evidence" value="ECO:0007669"/>
    <property type="project" value="InterPro"/>
</dbReference>
<evidence type="ECO:0000313" key="7">
    <source>
        <dbReference type="EMBL" id="KAK0159531.1"/>
    </source>
</evidence>
<keyword evidence="8" id="KW-1185">Reference proteome</keyword>
<keyword evidence="4 5" id="KW-0472">Membrane</keyword>
<comment type="subcellular location">
    <subcellularLocation>
        <location evidence="1">Membrane</location>
        <topology evidence="1">Multi-pass membrane protein</topology>
    </subcellularLocation>
</comment>
<dbReference type="Proteomes" id="UP001168972">
    <property type="component" value="Unassembled WGS sequence"/>
</dbReference>
<dbReference type="InterPro" id="IPR001104">
    <property type="entry name" value="3-oxo-5_a-steroid_4-DH_C"/>
</dbReference>
<name>A0AA39C7W8_MICHY</name>
<evidence type="ECO:0000259" key="6">
    <source>
        <dbReference type="Pfam" id="PF02544"/>
    </source>
</evidence>
<protein>
    <recommendedName>
        <fullName evidence="6">3-oxo-5-alpha-steroid 4-dehydrogenase C-terminal domain-containing protein</fullName>
    </recommendedName>
</protein>
<reference evidence="7" key="1">
    <citation type="journal article" date="2023" name="bioRxiv">
        <title>Scaffold-level genome assemblies of two parasitoid biocontrol wasps reveal the parthenogenesis mechanism and an associated novel virus.</title>
        <authorList>
            <person name="Inwood S."/>
            <person name="Skelly J."/>
            <person name="Guhlin J."/>
            <person name="Harrop T."/>
            <person name="Goldson S."/>
            <person name="Dearden P."/>
        </authorList>
    </citation>
    <scope>NUCLEOTIDE SEQUENCE</scope>
    <source>
        <strain evidence="7">Lincoln</strain>
        <tissue evidence="7">Whole body</tissue>
    </source>
</reference>
<keyword evidence="3 5" id="KW-1133">Transmembrane helix</keyword>
<organism evidence="7 8">
    <name type="scientific">Microctonus hyperodae</name>
    <name type="common">Parasitoid wasp</name>
    <dbReference type="NCBI Taxonomy" id="165561"/>
    <lineage>
        <taxon>Eukaryota</taxon>
        <taxon>Metazoa</taxon>
        <taxon>Ecdysozoa</taxon>
        <taxon>Arthropoda</taxon>
        <taxon>Hexapoda</taxon>
        <taxon>Insecta</taxon>
        <taxon>Pterygota</taxon>
        <taxon>Neoptera</taxon>
        <taxon>Endopterygota</taxon>
        <taxon>Hymenoptera</taxon>
        <taxon>Apocrita</taxon>
        <taxon>Ichneumonoidea</taxon>
        <taxon>Braconidae</taxon>
        <taxon>Euphorinae</taxon>
        <taxon>Microctonus</taxon>
    </lineage>
</organism>